<protein>
    <submittedName>
        <fullName evidence="1">Uncharacterized protein</fullName>
    </submittedName>
</protein>
<reference evidence="2" key="1">
    <citation type="journal article" date="2023" name="G3 (Bethesda)">
        <title>Genome assembly and association tests identify interacting loci associated with vigor, precocity, and sex in interspecific pistachio rootstocks.</title>
        <authorList>
            <person name="Palmer W."/>
            <person name="Jacygrad E."/>
            <person name="Sagayaradj S."/>
            <person name="Cavanaugh K."/>
            <person name="Han R."/>
            <person name="Bertier L."/>
            <person name="Beede B."/>
            <person name="Kafkas S."/>
            <person name="Golino D."/>
            <person name="Preece J."/>
            <person name="Michelmore R."/>
        </authorList>
    </citation>
    <scope>NUCLEOTIDE SEQUENCE [LARGE SCALE GENOMIC DNA]</scope>
</reference>
<keyword evidence="2" id="KW-1185">Reference proteome</keyword>
<sequence length="149" mass="17433">MVVLDSEHIGYVLDNEPPAPLVDEATAEERQTHKKWEDDELKVRRYIKSSLSSQLLEQYEKLQELYDESISTVSYEVTSKLFRMRMVEGTSLSDHVLKMIKLIKQVEGFDLYLEYRIQVNLILQPLPPSFKSYITNFNMNKLVTSIETL</sequence>
<accession>A0ACC0YDG5</accession>
<organism evidence="1 2">
    <name type="scientific">Pistacia integerrima</name>
    <dbReference type="NCBI Taxonomy" id="434235"/>
    <lineage>
        <taxon>Eukaryota</taxon>
        <taxon>Viridiplantae</taxon>
        <taxon>Streptophyta</taxon>
        <taxon>Embryophyta</taxon>
        <taxon>Tracheophyta</taxon>
        <taxon>Spermatophyta</taxon>
        <taxon>Magnoliopsida</taxon>
        <taxon>eudicotyledons</taxon>
        <taxon>Gunneridae</taxon>
        <taxon>Pentapetalae</taxon>
        <taxon>rosids</taxon>
        <taxon>malvids</taxon>
        <taxon>Sapindales</taxon>
        <taxon>Anacardiaceae</taxon>
        <taxon>Pistacia</taxon>
    </lineage>
</organism>
<name>A0ACC0YDG5_9ROSI</name>
<dbReference type="EMBL" id="CM047742">
    <property type="protein sequence ID" value="KAJ0034241.1"/>
    <property type="molecule type" value="Genomic_DNA"/>
</dbReference>
<gene>
    <name evidence="1" type="ORF">Pint_25474</name>
</gene>
<comment type="caution">
    <text evidence="1">The sequence shown here is derived from an EMBL/GenBank/DDBJ whole genome shotgun (WGS) entry which is preliminary data.</text>
</comment>
<proteinExistence type="predicted"/>
<evidence type="ECO:0000313" key="2">
    <source>
        <dbReference type="Proteomes" id="UP001163603"/>
    </source>
</evidence>
<dbReference type="Proteomes" id="UP001163603">
    <property type="component" value="Chromosome 7"/>
</dbReference>
<evidence type="ECO:0000313" key="1">
    <source>
        <dbReference type="EMBL" id="KAJ0034241.1"/>
    </source>
</evidence>